<organism evidence="6 7">
    <name type="scientific">Bacillus thermozeamaize</name>
    <dbReference type="NCBI Taxonomy" id="230954"/>
    <lineage>
        <taxon>Bacteria</taxon>
        <taxon>Bacillati</taxon>
        <taxon>Bacillota</taxon>
        <taxon>Bacilli</taxon>
        <taxon>Bacillales</taxon>
        <taxon>Bacillaceae</taxon>
        <taxon>Bacillus</taxon>
    </lineage>
</organism>
<gene>
    <name evidence="6" type="ORF">BAA01_13475</name>
</gene>
<evidence type="ECO:0000259" key="5">
    <source>
        <dbReference type="PROSITE" id="PS50893"/>
    </source>
</evidence>
<proteinExistence type="inferred from homology"/>
<accession>A0A1Y3PV63</accession>
<keyword evidence="3" id="KW-0547">Nucleotide-binding</keyword>
<dbReference type="InterPro" id="IPR027417">
    <property type="entry name" value="P-loop_NTPase"/>
</dbReference>
<dbReference type="GO" id="GO:0022857">
    <property type="term" value="F:transmembrane transporter activity"/>
    <property type="evidence" value="ECO:0007669"/>
    <property type="project" value="UniProtKB-ARBA"/>
</dbReference>
<dbReference type="InterPro" id="IPR003593">
    <property type="entry name" value="AAA+_ATPase"/>
</dbReference>
<dbReference type="InterPro" id="IPR015854">
    <property type="entry name" value="ABC_transpr_LolD-like"/>
</dbReference>
<name>A0A1Y3PV63_9BACI</name>
<evidence type="ECO:0000256" key="4">
    <source>
        <dbReference type="ARBA" id="ARBA00022840"/>
    </source>
</evidence>
<dbReference type="SMART" id="SM00382">
    <property type="entry name" value="AAA"/>
    <property type="match status" value="1"/>
</dbReference>
<sequence length="254" mass="28469">MSEIVLEVKGLSKTYYHQSMHAVRALRNVSFSLKKAEFAAVMGTSGSGKSTLLHILGALDKPDAGTIKLRGQPCDHIFREPEASLYRLQNVGFVFQSFHLLKDLSAEDNIAVPLILQGERESVIKARVEEVLRMLGLEAWRRHRPVELSGGQQQRIAIGRAIVANPPLLLADEPTGNLDHNTTREILDVFLKMRDERQQTILLVTHDPVVAASADRVLFFHDGEIRDEYICDGRQDLDRILKIFKAIAGGRREA</sequence>
<comment type="similarity">
    <text evidence="1">Belongs to the ABC transporter superfamily.</text>
</comment>
<evidence type="ECO:0000256" key="1">
    <source>
        <dbReference type="ARBA" id="ARBA00005417"/>
    </source>
</evidence>
<dbReference type="PANTHER" id="PTHR24220:SF86">
    <property type="entry name" value="ABC TRANSPORTER ABCH.1"/>
    <property type="match status" value="1"/>
</dbReference>
<dbReference type="GO" id="GO:0005524">
    <property type="term" value="F:ATP binding"/>
    <property type="evidence" value="ECO:0007669"/>
    <property type="project" value="UniProtKB-KW"/>
</dbReference>
<comment type="caution">
    <text evidence="6">The sequence shown here is derived from an EMBL/GenBank/DDBJ whole genome shotgun (WGS) entry which is preliminary data.</text>
</comment>
<dbReference type="PANTHER" id="PTHR24220">
    <property type="entry name" value="IMPORT ATP-BINDING PROTEIN"/>
    <property type="match status" value="1"/>
</dbReference>
<dbReference type="PROSITE" id="PS50893">
    <property type="entry name" value="ABC_TRANSPORTER_2"/>
    <property type="match status" value="1"/>
</dbReference>
<dbReference type="Proteomes" id="UP000196475">
    <property type="component" value="Unassembled WGS sequence"/>
</dbReference>
<dbReference type="InterPro" id="IPR017871">
    <property type="entry name" value="ABC_transporter-like_CS"/>
</dbReference>
<dbReference type="Pfam" id="PF00005">
    <property type="entry name" value="ABC_tran"/>
    <property type="match status" value="1"/>
</dbReference>
<evidence type="ECO:0000256" key="3">
    <source>
        <dbReference type="ARBA" id="ARBA00022741"/>
    </source>
</evidence>
<dbReference type="SUPFAM" id="SSF52540">
    <property type="entry name" value="P-loop containing nucleoside triphosphate hydrolases"/>
    <property type="match status" value="1"/>
</dbReference>
<keyword evidence="4 6" id="KW-0067">ATP-binding</keyword>
<dbReference type="InterPro" id="IPR017911">
    <property type="entry name" value="MacB-like_ATP-bd"/>
</dbReference>
<dbReference type="PROSITE" id="PS00211">
    <property type="entry name" value="ABC_TRANSPORTER_1"/>
    <property type="match status" value="1"/>
</dbReference>
<feature type="domain" description="ABC transporter" evidence="5">
    <location>
        <begin position="6"/>
        <end position="247"/>
    </location>
</feature>
<keyword evidence="2" id="KW-0813">Transport</keyword>
<evidence type="ECO:0000313" key="6">
    <source>
        <dbReference type="EMBL" id="OUM89058.1"/>
    </source>
</evidence>
<evidence type="ECO:0000313" key="7">
    <source>
        <dbReference type="Proteomes" id="UP000196475"/>
    </source>
</evidence>
<protein>
    <submittedName>
        <fullName evidence="6">ABC transporter ATP-binding protein</fullName>
    </submittedName>
</protein>
<reference evidence="7" key="1">
    <citation type="submission" date="2016-06" db="EMBL/GenBank/DDBJ databases">
        <authorList>
            <person name="Nascimento L."/>
            <person name="Pereira R.V."/>
            <person name="Martins L.F."/>
            <person name="Quaggio R.B."/>
            <person name="Silva A.M."/>
            <person name="Setubal J.C."/>
        </authorList>
    </citation>
    <scope>NUCLEOTIDE SEQUENCE [LARGE SCALE GENOMIC DNA]</scope>
</reference>
<dbReference type="EMBL" id="LZRT01000053">
    <property type="protein sequence ID" value="OUM89058.1"/>
    <property type="molecule type" value="Genomic_DNA"/>
</dbReference>
<dbReference type="GO" id="GO:0005886">
    <property type="term" value="C:plasma membrane"/>
    <property type="evidence" value="ECO:0007669"/>
    <property type="project" value="TreeGrafter"/>
</dbReference>
<evidence type="ECO:0000256" key="2">
    <source>
        <dbReference type="ARBA" id="ARBA00022448"/>
    </source>
</evidence>
<dbReference type="FunFam" id="3.40.50.300:FF:000032">
    <property type="entry name" value="Export ABC transporter ATP-binding protein"/>
    <property type="match status" value="1"/>
</dbReference>
<dbReference type="AlphaFoldDB" id="A0A1Y3PV63"/>
<dbReference type="InterPro" id="IPR003439">
    <property type="entry name" value="ABC_transporter-like_ATP-bd"/>
</dbReference>
<dbReference type="GO" id="GO:0016887">
    <property type="term" value="F:ATP hydrolysis activity"/>
    <property type="evidence" value="ECO:0007669"/>
    <property type="project" value="InterPro"/>
</dbReference>
<dbReference type="CDD" id="cd03255">
    <property type="entry name" value="ABC_MJ0796_LolCDE_FtsE"/>
    <property type="match status" value="1"/>
</dbReference>
<dbReference type="Gene3D" id="3.40.50.300">
    <property type="entry name" value="P-loop containing nucleotide triphosphate hydrolases"/>
    <property type="match status" value="1"/>
</dbReference>
<dbReference type="GO" id="GO:0098796">
    <property type="term" value="C:membrane protein complex"/>
    <property type="evidence" value="ECO:0007669"/>
    <property type="project" value="UniProtKB-ARBA"/>
</dbReference>